<evidence type="ECO:0000313" key="1">
    <source>
        <dbReference type="EMBL" id="GFO43616.1"/>
    </source>
</evidence>
<dbReference type="EMBL" id="BLXT01007896">
    <property type="protein sequence ID" value="GFO43616.1"/>
    <property type="molecule type" value="Genomic_DNA"/>
</dbReference>
<organism evidence="1 2">
    <name type="scientific">Plakobranchus ocellatus</name>
    <dbReference type="NCBI Taxonomy" id="259542"/>
    <lineage>
        <taxon>Eukaryota</taxon>
        <taxon>Metazoa</taxon>
        <taxon>Spiralia</taxon>
        <taxon>Lophotrochozoa</taxon>
        <taxon>Mollusca</taxon>
        <taxon>Gastropoda</taxon>
        <taxon>Heterobranchia</taxon>
        <taxon>Euthyneura</taxon>
        <taxon>Panpulmonata</taxon>
        <taxon>Sacoglossa</taxon>
        <taxon>Placobranchoidea</taxon>
        <taxon>Plakobranchidae</taxon>
        <taxon>Plakobranchus</taxon>
    </lineage>
</organism>
<evidence type="ECO:0000313" key="2">
    <source>
        <dbReference type="Proteomes" id="UP000735302"/>
    </source>
</evidence>
<dbReference type="Proteomes" id="UP000735302">
    <property type="component" value="Unassembled WGS sequence"/>
</dbReference>
<sequence>MKLIENRFGWRKVIGICSRVGALKVTRNSASVAAVAFPASLSDSHWITRVLISVLPPDSYSRYLSVDKFIDLKVRVVSLCPDCVVLLQVGWPMVHPPPVTAAASMVRLIGRVQMVKTQVDCTVHNSAPTEYSSFRWISLISVRLTNHNGPYRHLMI</sequence>
<protein>
    <submittedName>
        <fullName evidence="1">Uncharacterized protein</fullName>
    </submittedName>
</protein>
<gene>
    <name evidence="1" type="ORF">PoB_007012100</name>
</gene>
<keyword evidence="2" id="KW-1185">Reference proteome</keyword>
<dbReference type="AlphaFoldDB" id="A0AAV4DHJ7"/>
<reference evidence="1 2" key="1">
    <citation type="journal article" date="2021" name="Elife">
        <title>Chloroplast acquisition without the gene transfer in kleptoplastic sea slugs, Plakobranchus ocellatus.</title>
        <authorList>
            <person name="Maeda T."/>
            <person name="Takahashi S."/>
            <person name="Yoshida T."/>
            <person name="Shimamura S."/>
            <person name="Takaki Y."/>
            <person name="Nagai Y."/>
            <person name="Toyoda A."/>
            <person name="Suzuki Y."/>
            <person name="Arimoto A."/>
            <person name="Ishii H."/>
            <person name="Satoh N."/>
            <person name="Nishiyama T."/>
            <person name="Hasebe M."/>
            <person name="Maruyama T."/>
            <person name="Minagawa J."/>
            <person name="Obokata J."/>
            <person name="Shigenobu S."/>
        </authorList>
    </citation>
    <scope>NUCLEOTIDE SEQUENCE [LARGE SCALE GENOMIC DNA]</scope>
</reference>
<proteinExistence type="predicted"/>
<name>A0AAV4DHJ7_9GAST</name>
<accession>A0AAV4DHJ7</accession>
<comment type="caution">
    <text evidence="1">The sequence shown here is derived from an EMBL/GenBank/DDBJ whole genome shotgun (WGS) entry which is preliminary data.</text>
</comment>